<dbReference type="RefSeq" id="WP_132963051.1">
    <property type="nucleotide sequence ID" value="NZ_SMAH01000012.1"/>
</dbReference>
<evidence type="ECO:0000313" key="4">
    <source>
        <dbReference type="Proteomes" id="UP000295536"/>
    </source>
</evidence>
<name>A0A4R3L8A4_9BURK</name>
<dbReference type="Pfam" id="PF01402">
    <property type="entry name" value="RHH_1"/>
    <property type="match status" value="1"/>
</dbReference>
<evidence type="ECO:0000313" key="3">
    <source>
        <dbReference type="EMBL" id="TSE23566.1"/>
    </source>
</evidence>
<reference evidence="3 5" key="2">
    <citation type="submission" date="2019-07" db="EMBL/GenBank/DDBJ databases">
        <title>Tepidimonas ignava SPS-1037 draft genome.</title>
        <authorList>
            <person name="Da Costa M.S."/>
            <person name="Froufe H.J.C."/>
            <person name="Egas C."/>
            <person name="Albuquerque L."/>
        </authorList>
    </citation>
    <scope>NUCLEOTIDE SEQUENCE [LARGE SCALE GENOMIC DNA]</scope>
    <source>
        <strain evidence="3 5">SPS-1037</strain>
    </source>
</reference>
<gene>
    <name evidence="2" type="ORF">EDC36_11210</name>
    <name evidence="3" type="ORF">Tigna_00260</name>
</gene>
<dbReference type="InterPro" id="IPR010985">
    <property type="entry name" value="Ribbon_hlx_hlx"/>
</dbReference>
<proteinExistence type="predicted"/>
<dbReference type="OrthoDB" id="1524992at2"/>
<evidence type="ECO:0000313" key="5">
    <source>
        <dbReference type="Proteomes" id="UP000315577"/>
    </source>
</evidence>
<protein>
    <submittedName>
        <fullName evidence="2">Putative transcriptional regulator</fullName>
    </submittedName>
    <submittedName>
        <fullName evidence="3">Ribbon-helix-helix protein, copG family</fullName>
    </submittedName>
</protein>
<dbReference type="CDD" id="cd21631">
    <property type="entry name" value="RHH_CopG_NikR-like"/>
    <property type="match status" value="1"/>
</dbReference>
<dbReference type="SUPFAM" id="SSF47598">
    <property type="entry name" value="Ribbon-helix-helix"/>
    <property type="match status" value="1"/>
</dbReference>
<keyword evidence="5" id="KW-1185">Reference proteome</keyword>
<evidence type="ECO:0000259" key="1">
    <source>
        <dbReference type="Pfam" id="PF01402"/>
    </source>
</evidence>
<dbReference type="AlphaFoldDB" id="A0A4R3L8A4"/>
<dbReference type="EMBL" id="SMAH01000012">
    <property type="protein sequence ID" value="TCS96221.1"/>
    <property type="molecule type" value="Genomic_DNA"/>
</dbReference>
<comment type="caution">
    <text evidence="2">The sequence shown here is derived from an EMBL/GenBank/DDBJ whole genome shotgun (WGS) entry which is preliminary data.</text>
</comment>
<dbReference type="GO" id="GO:0006355">
    <property type="term" value="P:regulation of DNA-templated transcription"/>
    <property type="evidence" value="ECO:0007669"/>
    <property type="project" value="InterPro"/>
</dbReference>
<organism evidence="2 4">
    <name type="scientific">Tepidimonas ignava</name>
    <dbReference type="NCBI Taxonomy" id="114249"/>
    <lineage>
        <taxon>Bacteria</taxon>
        <taxon>Pseudomonadati</taxon>
        <taxon>Pseudomonadota</taxon>
        <taxon>Betaproteobacteria</taxon>
        <taxon>Burkholderiales</taxon>
        <taxon>Tepidimonas</taxon>
    </lineage>
</organism>
<dbReference type="EMBL" id="VJNC01000002">
    <property type="protein sequence ID" value="TSE23566.1"/>
    <property type="molecule type" value="Genomic_DNA"/>
</dbReference>
<evidence type="ECO:0000313" key="2">
    <source>
        <dbReference type="EMBL" id="TCS96221.1"/>
    </source>
</evidence>
<sequence length="72" mass="8428">MSTTLTIRLDDKLDVQLTRLAQETGRTRSELVRSFIRQQMARARFERARRLIEPAAERAGYLTDEDVFRDVS</sequence>
<dbReference type="Proteomes" id="UP000295536">
    <property type="component" value="Unassembled WGS sequence"/>
</dbReference>
<feature type="domain" description="Ribbon-helix-helix protein CopG" evidence="1">
    <location>
        <begin position="5"/>
        <end position="42"/>
    </location>
</feature>
<reference evidence="2 4" key="1">
    <citation type="submission" date="2019-03" db="EMBL/GenBank/DDBJ databases">
        <title>Genomic Encyclopedia of Type Strains, Phase IV (KMG-IV): sequencing the most valuable type-strain genomes for metagenomic binning, comparative biology and taxonomic classification.</title>
        <authorList>
            <person name="Goeker M."/>
        </authorList>
    </citation>
    <scope>NUCLEOTIDE SEQUENCE [LARGE SCALE GENOMIC DNA]</scope>
    <source>
        <strain evidence="2 4">DSM 12034</strain>
    </source>
</reference>
<dbReference type="Proteomes" id="UP000315577">
    <property type="component" value="Unassembled WGS sequence"/>
</dbReference>
<accession>A0A4R3L8A4</accession>
<dbReference type="InterPro" id="IPR002145">
    <property type="entry name" value="CopG"/>
</dbReference>